<reference evidence="3 4" key="1">
    <citation type="submission" date="2016-11" db="EMBL/GenBank/DDBJ databases">
        <authorList>
            <person name="Jaros S."/>
            <person name="Januszkiewicz K."/>
            <person name="Wedrychowicz H."/>
        </authorList>
    </citation>
    <scope>NUCLEOTIDE SEQUENCE [LARGE SCALE GENOMIC DNA]</scope>
    <source>
        <strain evidence="3 4">CGMCC 1.10190</strain>
    </source>
</reference>
<dbReference type="STRING" id="658167.SAMN04488135_11572"/>
<keyword evidence="4" id="KW-1185">Reference proteome</keyword>
<name>A0A1M5ZJL2_9BURK</name>
<dbReference type="AlphaFoldDB" id="A0A1M5ZJL2"/>
<evidence type="ECO:0000313" key="3">
    <source>
        <dbReference type="EMBL" id="SHI24338.1"/>
    </source>
</evidence>
<dbReference type="Gene3D" id="3.40.190.150">
    <property type="entry name" value="Bordetella uptake gene, domain 1"/>
    <property type="match status" value="1"/>
</dbReference>
<dbReference type="InterPro" id="IPR042100">
    <property type="entry name" value="Bug_dom1"/>
</dbReference>
<dbReference type="PIRSF" id="PIRSF017082">
    <property type="entry name" value="YflP"/>
    <property type="match status" value="1"/>
</dbReference>
<gene>
    <name evidence="3" type="ORF">SAMN04488135_11572</name>
</gene>
<feature type="chain" id="PRO_5012500164" evidence="2">
    <location>
        <begin position="27"/>
        <end position="326"/>
    </location>
</feature>
<keyword evidence="3" id="KW-0675">Receptor</keyword>
<dbReference type="InterPro" id="IPR005064">
    <property type="entry name" value="BUG"/>
</dbReference>
<organism evidence="3 4">
    <name type="scientific">Pollutimonas bauzanensis</name>
    <dbReference type="NCBI Taxonomy" id="658167"/>
    <lineage>
        <taxon>Bacteria</taxon>
        <taxon>Pseudomonadati</taxon>
        <taxon>Pseudomonadota</taxon>
        <taxon>Betaproteobacteria</taxon>
        <taxon>Burkholderiales</taxon>
        <taxon>Alcaligenaceae</taxon>
        <taxon>Pollutimonas</taxon>
    </lineage>
</organism>
<dbReference type="PANTHER" id="PTHR42928">
    <property type="entry name" value="TRICARBOXYLATE-BINDING PROTEIN"/>
    <property type="match status" value="1"/>
</dbReference>
<dbReference type="OrthoDB" id="8678477at2"/>
<dbReference type="Gene3D" id="3.40.190.10">
    <property type="entry name" value="Periplasmic binding protein-like II"/>
    <property type="match status" value="1"/>
</dbReference>
<dbReference type="EMBL" id="FQXE01000015">
    <property type="protein sequence ID" value="SHI24338.1"/>
    <property type="molecule type" value="Genomic_DNA"/>
</dbReference>
<protein>
    <submittedName>
        <fullName evidence="3">Tripartite-type tricarboxylate transporter, receptor component TctC</fullName>
    </submittedName>
</protein>
<evidence type="ECO:0000256" key="2">
    <source>
        <dbReference type="SAM" id="SignalP"/>
    </source>
</evidence>
<dbReference type="Proteomes" id="UP000184226">
    <property type="component" value="Unassembled WGS sequence"/>
</dbReference>
<keyword evidence="2" id="KW-0732">Signal</keyword>
<dbReference type="PANTHER" id="PTHR42928:SF5">
    <property type="entry name" value="BLR1237 PROTEIN"/>
    <property type="match status" value="1"/>
</dbReference>
<dbReference type="RefSeq" id="WP_073107750.1">
    <property type="nucleotide sequence ID" value="NZ_FQXE01000015.1"/>
</dbReference>
<comment type="similarity">
    <text evidence="1">Belongs to the UPF0065 (bug) family.</text>
</comment>
<dbReference type="Pfam" id="PF03401">
    <property type="entry name" value="TctC"/>
    <property type="match status" value="1"/>
</dbReference>
<evidence type="ECO:0000313" key="4">
    <source>
        <dbReference type="Proteomes" id="UP000184226"/>
    </source>
</evidence>
<proteinExistence type="inferred from homology"/>
<accession>A0A1M5ZJL2</accession>
<evidence type="ECO:0000256" key="1">
    <source>
        <dbReference type="ARBA" id="ARBA00006987"/>
    </source>
</evidence>
<sequence length="326" mass="33977">MKIKKSIASMLCMSAMAALPFGLAQAAYPDKPVTIIVAFPPGGATDVVTRILGAGLSKAWGQTVVVENRTGAGGNIGAYHVVKAAADGYTLLMGSSAETVINALLYSKMPYDSAKDIVPVSKVGSAPLVLVVHPKVPAGNTQELIEYIKANSGKINYASSGTGGPQHLAAEEFKRVTDTSINHIPYKGGSPAITDLVGGQVELFFAGLPPAKPFIQSGKLRALAVTTESRSELAPDIPSLSESGLPGFNIENWQGLFAPAGTPPEIIDKIAADAAAVLNQQEVKDKLAAQGVSAAPSSPAEFTRFTDAERKKYAQIIKAAHVTIQQ</sequence>
<dbReference type="CDD" id="cd13578">
    <property type="entry name" value="PBP2_Bug27"/>
    <property type="match status" value="1"/>
</dbReference>
<dbReference type="SUPFAM" id="SSF53850">
    <property type="entry name" value="Periplasmic binding protein-like II"/>
    <property type="match status" value="1"/>
</dbReference>
<feature type="signal peptide" evidence="2">
    <location>
        <begin position="1"/>
        <end position="26"/>
    </location>
</feature>